<evidence type="ECO:0000313" key="1">
    <source>
        <dbReference type="EMBL" id="OQE22609.1"/>
    </source>
</evidence>
<comment type="caution">
    <text evidence="1">The sequence shown here is derived from an EMBL/GenBank/DDBJ whole genome shotgun (WGS) entry which is preliminary data.</text>
</comment>
<name>A0A1V6T9T2_9EURO</name>
<gene>
    <name evidence="1" type="ORF">PENSTE_c010G05830</name>
</gene>
<dbReference type="OrthoDB" id="2218962at2759"/>
<organism evidence="1 2">
    <name type="scientific">Penicillium steckii</name>
    <dbReference type="NCBI Taxonomy" id="303698"/>
    <lineage>
        <taxon>Eukaryota</taxon>
        <taxon>Fungi</taxon>
        <taxon>Dikarya</taxon>
        <taxon>Ascomycota</taxon>
        <taxon>Pezizomycotina</taxon>
        <taxon>Eurotiomycetes</taxon>
        <taxon>Eurotiomycetidae</taxon>
        <taxon>Eurotiales</taxon>
        <taxon>Aspergillaceae</taxon>
        <taxon>Penicillium</taxon>
    </lineage>
</organism>
<dbReference type="EMBL" id="MLKD01000010">
    <property type="protein sequence ID" value="OQE22609.1"/>
    <property type="molecule type" value="Genomic_DNA"/>
</dbReference>
<dbReference type="Proteomes" id="UP000191285">
    <property type="component" value="Unassembled WGS sequence"/>
</dbReference>
<dbReference type="AlphaFoldDB" id="A0A1V6T9T2"/>
<evidence type="ECO:0000313" key="2">
    <source>
        <dbReference type="Proteomes" id="UP000191285"/>
    </source>
</evidence>
<protein>
    <submittedName>
        <fullName evidence="1">Uncharacterized protein</fullName>
    </submittedName>
</protein>
<dbReference type="STRING" id="303698.A0A1V6T9T2"/>
<keyword evidence="2" id="KW-1185">Reference proteome</keyword>
<reference evidence="2" key="1">
    <citation type="journal article" date="2017" name="Nat. Microbiol.">
        <title>Global analysis of biosynthetic gene clusters reveals vast potential of secondary metabolite production in Penicillium species.</title>
        <authorList>
            <person name="Nielsen J.C."/>
            <person name="Grijseels S."/>
            <person name="Prigent S."/>
            <person name="Ji B."/>
            <person name="Dainat J."/>
            <person name="Nielsen K.F."/>
            <person name="Frisvad J.C."/>
            <person name="Workman M."/>
            <person name="Nielsen J."/>
        </authorList>
    </citation>
    <scope>NUCLEOTIDE SEQUENCE [LARGE SCALE GENOMIC DNA]</scope>
    <source>
        <strain evidence="2">IBT 24891</strain>
    </source>
</reference>
<sequence length="146" mass="16474">MDKPETKQDKRDALCLPTGEGTWTFAMRTSEVVFPTFDRDNMWAGHASTHDFILYDNNCVPQGVYSPEGNNCGTPYVIDDMKKLPYVITVKSVNFDPSKSGAYFRISYANGDYMIRENHAICHDMNKGLRVEVGCRAAFPIHGEPK</sequence>
<accession>A0A1V6T9T2</accession>
<proteinExistence type="predicted"/>